<sequence>MATAGYSRLTDGHSSGHGPIHGPIPTIIYICERDTAIAERLAGQCRGHAEQRAWRVVDTVIDNSPLTPLDAREGWKQVIGALAEGSVGIVVTWDPASVASGPGDFQTLQATFRAGGTVLVAVTGTGTAGSPPPPDPSPGGIG</sequence>
<keyword evidence="2" id="KW-1185">Reference proteome</keyword>
<reference evidence="1" key="1">
    <citation type="submission" date="2022-06" db="EMBL/GenBank/DDBJ databases">
        <title>Draft genome sequence of Streptomyces sp. RB6PN25 isolated from peat swamp forest in Thailand.</title>
        <authorList>
            <person name="Duangmal K."/>
            <person name="Klaysubun C."/>
        </authorList>
    </citation>
    <scope>NUCLEOTIDE SEQUENCE</scope>
    <source>
        <strain evidence="1">RB6PN25</strain>
    </source>
</reference>
<gene>
    <name evidence="1" type="ORF">NGB36_17625</name>
</gene>
<name>A0ABT1Q0R5_9ACTN</name>
<evidence type="ECO:0008006" key="3">
    <source>
        <dbReference type="Google" id="ProtNLM"/>
    </source>
</evidence>
<proteinExistence type="predicted"/>
<dbReference type="Proteomes" id="UP001057702">
    <property type="component" value="Unassembled WGS sequence"/>
</dbReference>
<accession>A0ABT1Q0R5</accession>
<evidence type="ECO:0000313" key="2">
    <source>
        <dbReference type="Proteomes" id="UP001057702"/>
    </source>
</evidence>
<dbReference type="RefSeq" id="WP_255921284.1">
    <property type="nucleotide sequence ID" value="NZ_JANFNG010000013.1"/>
</dbReference>
<dbReference type="EMBL" id="JANFNG010000013">
    <property type="protein sequence ID" value="MCQ4082370.1"/>
    <property type="molecule type" value="Genomic_DNA"/>
</dbReference>
<comment type="caution">
    <text evidence="1">The sequence shown here is derived from an EMBL/GenBank/DDBJ whole genome shotgun (WGS) entry which is preliminary data.</text>
</comment>
<protein>
    <recommendedName>
        <fullName evidence="3">Resolvase/invertase-type recombinase catalytic domain-containing protein</fullName>
    </recommendedName>
</protein>
<evidence type="ECO:0000313" key="1">
    <source>
        <dbReference type="EMBL" id="MCQ4082370.1"/>
    </source>
</evidence>
<organism evidence="1 2">
    <name type="scientific">Streptomyces humicola</name>
    <dbReference type="NCBI Taxonomy" id="2953240"/>
    <lineage>
        <taxon>Bacteria</taxon>
        <taxon>Bacillati</taxon>
        <taxon>Actinomycetota</taxon>
        <taxon>Actinomycetes</taxon>
        <taxon>Kitasatosporales</taxon>
        <taxon>Streptomycetaceae</taxon>
        <taxon>Streptomyces</taxon>
    </lineage>
</organism>